<comment type="similarity">
    <text evidence="3">Belongs to the inositol 1,4,5-trisphosphate 5-phosphatase type I family.</text>
</comment>
<dbReference type="GO" id="GO:0004445">
    <property type="term" value="F:inositol-polyphosphate 5-phosphatase activity"/>
    <property type="evidence" value="ECO:0007669"/>
    <property type="project" value="UniProtKB-EC"/>
</dbReference>
<protein>
    <recommendedName>
        <fullName evidence="1">inositol-polyphosphate 5-phosphatase</fullName>
        <ecNumber evidence="1">3.1.3.56</ecNumber>
    </recommendedName>
</protein>
<dbReference type="InterPro" id="IPR036691">
    <property type="entry name" value="Endo/exonu/phosph_ase_sf"/>
</dbReference>
<feature type="domain" description="Inositol polyphosphate-related phosphatase" evidence="5">
    <location>
        <begin position="535"/>
        <end position="839"/>
    </location>
</feature>
<keyword evidence="7" id="KW-1185">Reference proteome</keyword>
<comment type="caution">
    <text evidence="6">The sequence shown here is derived from an EMBL/GenBank/DDBJ whole genome shotgun (WGS) entry which is preliminary data.</text>
</comment>
<feature type="region of interest" description="Disordered" evidence="4">
    <location>
        <begin position="821"/>
        <end position="874"/>
    </location>
</feature>
<evidence type="ECO:0000259" key="5">
    <source>
        <dbReference type="SMART" id="SM00128"/>
    </source>
</evidence>
<dbReference type="PANTHER" id="PTHR12997:SF2">
    <property type="entry name" value="INOSITOL POLYPHOSPHATE-5-PHOSPHATASE A"/>
    <property type="match status" value="1"/>
</dbReference>
<dbReference type="PANTHER" id="PTHR12997">
    <property type="entry name" value="TYPE I INOSITOL-1,4,5-TRISPHOSPHATE 5-PHOSPHATASE"/>
    <property type="match status" value="1"/>
</dbReference>
<evidence type="ECO:0000313" key="7">
    <source>
        <dbReference type="Proteomes" id="UP000648187"/>
    </source>
</evidence>
<dbReference type="SUPFAM" id="SSF56219">
    <property type="entry name" value="DNase I-like"/>
    <property type="match status" value="1"/>
</dbReference>
<evidence type="ECO:0000313" key="6">
    <source>
        <dbReference type="EMBL" id="KAF9407216.1"/>
    </source>
</evidence>
<reference evidence="6" key="1">
    <citation type="submission" date="2020-08" db="EMBL/GenBank/DDBJ databases">
        <title>Spodoptera exigua strain:BAW_Kor-Di-RS1 Genome sequencing and assembly.</title>
        <authorList>
            <person name="Kim J."/>
            <person name="Nam H.Y."/>
            <person name="Kwon M."/>
            <person name="Choi J.H."/>
            <person name="Cho S.R."/>
            <person name="Kim G.-H."/>
        </authorList>
    </citation>
    <scope>NUCLEOTIDE SEQUENCE</scope>
    <source>
        <strain evidence="6">BAW_Kor-Di-RS1</strain>
        <tissue evidence="6">Whole-body</tissue>
    </source>
</reference>
<feature type="compositionally biased region" description="Basic and acidic residues" evidence="4">
    <location>
        <begin position="821"/>
        <end position="830"/>
    </location>
</feature>
<organism evidence="6 7">
    <name type="scientific">Spodoptera exigua</name>
    <name type="common">Beet armyworm</name>
    <name type="synonym">Noctua fulgens</name>
    <dbReference type="NCBI Taxonomy" id="7107"/>
    <lineage>
        <taxon>Eukaryota</taxon>
        <taxon>Metazoa</taxon>
        <taxon>Ecdysozoa</taxon>
        <taxon>Arthropoda</taxon>
        <taxon>Hexapoda</taxon>
        <taxon>Insecta</taxon>
        <taxon>Pterygota</taxon>
        <taxon>Neoptera</taxon>
        <taxon>Endopterygota</taxon>
        <taxon>Lepidoptera</taxon>
        <taxon>Glossata</taxon>
        <taxon>Ditrysia</taxon>
        <taxon>Noctuoidea</taxon>
        <taxon>Noctuidae</taxon>
        <taxon>Amphipyrinae</taxon>
        <taxon>Spodoptera</taxon>
    </lineage>
</organism>
<dbReference type="EMBL" id="JACKWZ010000495">
    <property type="protein sequence ID" value="KAF9407216.1"/>
    <property type="molecule type" value="Genomic_DNA"/>
</dbReference>
<dbReference type="EC" id="3.1.3.56" evidence="1"/>
<gene>
    <name evidence="6" type="ORF">HW555_012686</name>
</gene>
<feature type="compositionally biased region" description="Low complexity" evidence="4">
    <location>
        <begin position="1117"/>
        <end position="1127"/>
    </location>
</feature>
<dbReference type="InterPro" id="IPR039737">
    <property type="entry name" value="INPP5A"/>
</dbReference>
<name>A0A835L0H8_SPOEX</name>
<dbReference type="AlphaFoldDB" id="A0A835L0H8"/>
<dbReference type="GO" id="GO:0046856">
    <property type="term" value="P:phosphatidylinositol dephosphorylation"/>
    <property type="evidence" value="ECO:0007669"/>
    <property type="project" value="InterPro"/>
</dbReference>
<evidence type="ECO:0000256" key="2">
    <source>
        <dbReference type="ARBA" id="ARBA00022801"/>
    </source>
</evidence>
<proteinExistence type="inferred from homology"/>
<evidence type="ECO:0000256" key="3">
    <source>
        <dbReference type="ARBA" id="ARBA00023599"/>
    </source>
</evidence>
<dbReference type="InterPro" id="IPR000300">
    <property type="entry name" value="IPPc"/>
</dbReference>
<accession>A0A835L0H8</accession>
<feature type="compositionally biased region" description="Basic and acidic residues" evidence="4">
    <location>
        <begin position="929"/>
        <end position="939"/>
    </location>
</feature>
<evidence type="ECO:0000256" key="1">
    <source>
        <dbReference type="ARBA" id="ARBA00012997"/>
    </source>
</evidence>
<dbReference type="Pfam" id="PF22669">
    <property type="entry name" value="Exo_endo_phos2"/>
    <property type="match status" value="1"/>
</dbReference>
<sequence>MSPSVMLPIWTSEFLQAVSRMDPKFIALHLQEVGGKAYEKSMQYVQDFVQRLCDCPELRLFDKIRIFLDEDFSSPEKFTALGNMYFAHSSLTDLKIWDFELKAYVDATGKEVHAGNIEKVTTKEKAKFPQHFFPENETMESSTCNKNKEMTASFLGNENDALPNYAELQNVLPANADTNDTNILQNDGIPAATISSQCSSDKISTVMTIESPTEAPIEPEVQDIGHRIIDVNHFVTELIKFSEHKSLFNCGLATLKFESEHRVGLQSEFTYVCSLCGYKNKIKSSLADVNKDAVAGFMAAGCGQAQLNQFLSGVGLPNMSDFTYNKMHNDICDDWEETAWDEMKKAGDREKEAALKEGRVNKDGIPLIDVIVDGCWCKRSYRSNYAALSGCAAIIGRRFGQVLYMCVKNKYCCICARAEKKKETPKKHDCYKNFNGASAAMESTIITEGFKQSLDMHGLIYSRFIADGDSSTYAKIINARPYPDITVTKIYCRNHLLRNYSNKLLQLASNTQYAIADRKNLTQKKILRSRKYICDAIKLHKETKNENGLYIDINASIFHAFDIHENCNRQLCQHMGLDETNPFFGSLLWQKIKTVVAQLADKAHSLIEDVDSNLVERFNGVIAKMVGGKRVNYAQRRSYQARCAGALISFNTGKLLSTVQRKCKWSRKGFLRTRWWVRGTAIEFVNIHLFHDASNLLAIEPFPSKVTEELSGSRLQNGGNVDASKLQYRSPTDGRVVLTIGKKEFSHVDHQKIFREPWLQRFDRELEALRPHLYEFPVKFPPSYPFEEDVHLPTHYMKTRCPAWCDRVLLSQSARLLVQHDTARPADNRHMHASRKSVTDSTDSSGRVSSSDSSPARSASPAHTQGSPGKTLEKKSSLAELDGLAVPAPSLSRKSIADPTSVQQAISARMSEEGCGRRRLVRNQSEGEPAPRERRDPAPRRRPAYGVIGDSACMGDHKPIYLRVMLQSDRGRLQCCAPPRACSLCTSAALLPSSLSLLCPLPTLAPLPRLPTDPDLYANKKLKIPTISSSHPASLTDEKLKRTRTGSLNETMLRIPQVEITSADSSLDGVYVNDVDNTLLSVRRCIDPYTPESIDSHSPNVEASSGSDEVSIEVTEKSTNNNNNKSTKLSRDRSVSPTQLKNRLDKLLSDKEEVKSIPELQRLHSRESCKSEASKKGGLCCLALKCYGFCRRRARRVKCDCSLAKQEFHSESSPKHIKPEDPENMTDPVADSPNSRYIHFNVDSPSNIFKETDI</sequence>
<dbReference type="Pfam" id="PF20700">
    <property type="entry name" value="Mutator"/>
    <property type="match status" value="1"/>
</dbReference>
<dbReference type="Gene3D" id="3.60.10.10">
    <property type="entry name" value="Endonuclease/exonuclease/phosphatase"/>
    <property type="match status" value="1"/>
</dbReference>
<keyword evidence="2" id="KW-0378">Hydrolase</keyword>
<dbReference type="InterPro" id="IPR049012">
    <property type="entry name" value="Mutator_transp_dom"/>
</dbReference>
<feature type="compositionally biased region" description="Low complexity" evidence="4">
    <location>
        <begin position="839"/>
        <end position="861"/>
    </location>
</feature>
<feature type="region of interest" description="Disordered" evidence="4">
    <location>
        <begin position="1091"/>
        <end position="1139"/>
    </location>
</feature>
<evidence type="ECO:0000256" key="4">
    <source>
        <dbReference type="SAM" id="MobiDB-lite"/>
    </source>
</evidence>
<feature type="region of interest" description="Disordered" evidence="4">
    <location>
        <begin position="1210"/>
        <end position="1238"/>
    </location>
</feature>
<feature type="compositionally biased region" description="Basic and acidic residues" evidence="4">
    <location>
        <begin position="1210"/>
        <end position="1221"/>
    </location>
</feature>
<dbReference type="SMART" id="SM00128">
    <property type="entry name" value="IPPc"/>
    <property type="match status" value="1"/>
</dbReference>
<feature type="compositionally biased region" description="Polar residues" evidence="4">
    <location>
        <begin position="1096"/>
        <end position="1108"/>
    </location>
</feature>
<dbReference type="Proteomes" id="UP000648187">
    <property type="component" value="Unassembled WGS sequence"/>
</dbReference>
<feature type="region of interest" description="Disordered" evidence="4">
    <location>
        <begin position="890"/>
        <end position="943"/>
    </location>
</feature>